<feature type="DNA-binding region" description="Homeobox" evidence="8">
    <location>
        <begin position="415"/>
        <end position="477"/>
    </location>
</feature>
<feature type="region of interest" description="Disordered" evidence="9">
    <location>
        <begin position="149"/>
        <end position="174"/>
    </location>
</feature>
<evidence type="ECO:0000256" key="5">
    <source>
        <dbReference type="ARBA" id="ARBA00023155"/>
    </source>
</evidence>
<feature type="domain" description="Homeobox" evidence="10">
    <location>
        <begin position="413"/>
        <end position="476"/>
    </location>
</feature>
<organism evidence="11 12">
    <name type="scientific">Lithospermum erythrorhizon</name>
    <name type="common">Purple gromwell</name>
    <name type="synonym">Lithospermum officinale var. erythrorhizon</name>
    <dbReference type="NCBI Taxonomy" id="34254"/>
    <lineage>
        <taxon>Eukaryota</taxon>
        <taxon>Viridiplantae</taxon>
        <taxon>Streptophyta</taxon>
        <taxon>Embryophyta</taxon>
        <taxon>Tracheophyta</taxon>
        <taxon>Spermatophyta</taxon>
        <taxon>Magnoliopsida</taxon>
        <taxon>eudicotyledons</taxon>
        <taxon>Gunneridae</taxon>
        <taxon>Pentapetalae</taxon>
        <taxon>asterids</taxon>
        <taxon>lamiids</taxon>
        <taxon>Boraginales</taxon>
        <taxon>Boraginaceae</taxon>
        <taxon>Boraginoideae</taxon>
        <taxon>Lithospermeae</taxon>
        <taxon>Lithospermum</taxon>
    </lineage>
</organism>
<evidence type="ECO:0000256" key="1">
    <source>
        <dbReference type="ARBA" id="ARBA00004123"/>
    </source>
</evidence>
<keyword evidence="12" id="KW-1185">Reference proteome</keyword>
<evidence type="ECO:0000256" key="8">
    <source>
        <dbReference type="PROSITE-ProRule" id="PRU00108"/>
    </source>
</evidence>
<dbReference type="SMART" id="SM00574">
    <property type="entry name" value="POX"/>
    <property type="match status" value="1"/>
</dbReference>
<evidence type="ECO:0000256" key="6">
    <source>
        <dbReference type="ARBA" id="ARBA00023163"/>
    </source>
</evidence>
<dbReference type="EMBL" id="BAABME010008399">
    <property type="protein sequence ID" value="GAA0173006.1"/>
    <property type="molecule type" value="Genomic_DNA"/>
</dbReference>
<evidence type="ECO:0000256" key="2">
    <source>
        <dbReference type="ARBA" id="ARBA00006454"/>
    </source>
</evidence>
<dbReference type="AlphaFoldDB" id="A0AAV3RBF1"/>
<dbReference type="InterPro" id="IPR006563">
    <property type="entry name" value="POX_dom"/>
</dbReference>
<dbReference type="InterPro" id="IPR050224">
    <property type="entry name" value="TALE_homeobox"/>
</dbReference>
<evidence type="ECO:0000256" key="9">
    <source>
        <dbReference type="SAM" id="MobiDB-lite"/>
    </source>
</evidence>
<evidence type="ECO:0000313" key="12">
    <source>
        <dbReference type="Proteomes" id="UP001454036"/>
    </source>
</evidence>
<gene>
    <name evidence="11" type="ORF">LIER_26711</name>
</gene>
<dbReference type="Gene3D" id="1.10.10.60">
    <property type="entry name" value="Homeodomain-like"/>
    <property type="match status" value="1"/>
</dbReference>
<proteinExistence type="inferred from homology"/>
<comment type="caution">
    <text evidence="11">The sequence shown here is derived from an EMBL/GenBank/DDBJ whole genome shotgun (WGS) entry which is preliminary data.</text>
</comment>
<dbReference type="Proteomes" id="UP001454036">
    <property type="component" value="Unassembled WGS sequence"/>
</dbReference>
<keyword evidence="6" id="KW-0804">Transcription</keyword>
<dbReference type="GO" id="GO:0003677">
    <property type="term" value="F:DNA binding"/>
    <property type="evidence" value="ECO:0007669"/>
    <property type="project" value="UniProtKB-UniRule"/>
</dbReference>
<keyword evidence="3" id="KW-0805">Transcription regulation</keyword>
<dbReference type="SMART" id="SM00389">
    <property type="entry name" value="HOX"/>
    <property type="match status" value="1"/>
</dbReference>
<evidence type="ECO:0000256" key="3">
    <source>
        <dbReference type="ARBA" id="ARBA00023015"/>
    </source>
</evidence>
<keyword evidence="7 8" id="KW-0539">Nucleus</keyword>
<dbReference type="InterPro" id="IPR009057">
    <property type="entry name" value="Homeodomain-like_sf"/>
</dbReference>
<dbReference type="SUPFAM" id="SSF46689">
    <property type="entry name" value="Homeodomain-like"/>
    <property type="match status" value="1"/>
</dbReference>
<dbReference type="InterPro" id="IPR008422">
    <property type="entry name" value="KN_HD"/>
</dbReference>
<keyword evidence="4 8" id="KW-0238">DNA-binding</keyword>
<dbReference type="PANTHER" id="PTHR11850">
    <property type="entry name" value="HOMEOBOX PROTEIN TRANSCRIPTION FACTORS"/>
    <property type="match status" value="1"/>
</dbReference>
<feature type="compositionally biased region" description="Low complexity" evidence="9">
    <location>
        <begin position="164"/>
        <end position="173"/>
    </location>
</feature>
<dbReference type="Pfam" id="PF05920">
    <property type="entry name" value="Homeobox_KN"/>
    <property type="match status" value="1"/>
</dbReference>
<evidence type="ECO:0000256" key="7">
    <source>
        <dbReference type="ARBA" id="ARBA00023242"/>
    </source>
</evidence>
<dbReference type="PROSITE" id="PS50071">
    <property type="entry name" value="HOMEOBOX_2"/>
    <property type="match status" value="1"/>
</dbReference>
<name>A0AAV3RBF1_LITER</name>
<protein>
    <submittedName>
        <fullName evidence="11">Homeodomain transcription factor</fullName>
    </submittedName>
</protein>
<dbReference type="GO" id="GO:0005634">
    <property type="term" value="C:nucleus"/>
    <property type="evidence" value="ECO:0007669"/>
    <property type="project" value="UniProtKB-SubCell"/>
</dbReference>
<dbReference type="CDD" id="cd00086">
    <property type="entry name" value="homeodomain"/>
    <property type="match status" value="1"/>
</dbReference>
<evidence type="ECO:0000259" key="10">
    <source>
        <dbReference type="PROSITE" id="PS50071"/>
    </source>
</evidence>
<accession>A0AAV3RBF1</accession>
<dbReference type="GO" id="GO:0006355">
    <property type="term" value="P:regulation of DNA-templated transcription"/>
    <property type="evidence" value="ECO:0007669"/>
    <property type="project" value="InterPro"/>
</dbReference>
<dbReference type="Pfam" id="PF07526">
    <property type="entry name" value="POX"/>
    <property type="match status" value="1"/>
</dbReference>
<evidence type="ECO:0000313" key="11">
    <source>
        <dbReference type="EMBL" id="GAA0173006.1"/>
    </source>
</evidence>
<evidence type="ECO:0000256" key="4">
    <source>
        <dbReference type="ARBA" id="ARBA00023125"/>
    </source>
</evidence>
<keyword evidence="5 8" id="KW-0371">Homeobox</keyword>
<comment type="subcellular location">
    <subcellularLocation>
        <location evidence="1 8">Nucleus</location>
    </subcellularLocation>
</comment>
<reference evidence="11 12" key="1">
    <citation type="submission" date="2024-01" db="EMBL/GenBank/DDBJ databases">
        <title>The complete chloroplast genome sequence of Lithospermum erythrorhizon: insights into the phylogenetic relationship among Boraginaceae species and the maternal lineages of purple gromwells.</title>
        <authorList>
            <person name="Okada T."/>
            <person name="Watanabe K."/>
        </authorList>
    </citation>
    <scope>NUCLEOTIDE SEQUENCE [LARGE SCALE GENOMIC DNA]</scope>
</reference>
<dbReference type="InterPro" id="IPR001356">
    <property type="entry name" value="HD"/>
</dbReference>
<sequence>MTGFPLHPILQGEKMDDILSGMQISDYYRASYMNSVQDMQFERDVSRDFTTGTSLVTLASNYDLYEIEPKLGTSGTVISYPSRVAEDIGENDYSALTQSIGNTGNTLNVGYEGVPIDLSTRWDFNEVANPPNLTGFITGSTAPQLTGNIPSDGGWMPSENAGLSSDSPPGSSSRFNNELSLTLATSHPSIFGLTGIQDQFVSHSSISDHSLKNQHLVHKETLCNLGDASSCLIYNRPAQISQFYSGSRYLNVMQEIFADFANFSLNHLNKMSSPAIGPFTGENGYELPNDTDPRGCSSMKHSSRDWDLECKKKQLLGLLRVVDEEYNRLVDEMYTIISAFHAVAELDPQTHARFALQTVSFFYKNLRERISNLILAMEAACVSSKGSPRDEKSFEMSFIQKQWALKQLKRKDQHLWRPQKGLPERSVSVLRAWMFQNFLHPYPKDAEKDLLAVKSGLTRGQVSNWFINARVRLWKPLIEEMYAEISRRNEGGSRKNGTIDHERYLSI</sequence>
<comment type="similarity">
    <text evidence="2">Belongs to the TALE/BELL homeobox family.</text>
</comment>